<reference evidence="1 2" key="2">
    <citation type="submission" date="2018-06" db="EMBL/GenBank/DDBJ databases">
        <title>Metagenomic assembly of (sub)arctic Cyanobacteria and their associated microbiome from non-axenic cultures.</title>
        <authorList>
            <person name="Baurain D."/>
        </authorList>
    </citation>
    <scope>NUCLEOTIDE SEQUENCE [LARGE SCALE GENOMIC DNA]</scope>
    <source>
        <strain evidence="1">ULC066bin1</strain>
    </source>
</reference>
<dbReference type="NCBIfam" id="NF045587">
    <property type="entry name" value="T4P_biogen_EbsA"/>
    <property type="match status" value="1"/>
</dbReference>
<evidence type="ECO:0000313" key="1">
    <source>
        <dbReference type="EMBL" id="PZO42681.1"/>
    </source>
</evidence>
<accession>A0A2W4Y5I1</accession>
<evidence type="ECO:0000313" key="2">
    <source>
        <dbReference type="Proteomes" id="UP000249467"/>
    </source>
</evidence>
<dbReference type="AlphaFoldDB" id="A0A2W4Y5I1"/>
<proteinExistence type="predicted"/>
<gene>
    <name evidence="1" type="ORF">DCF19_06490</name>
</gene>
<organism evidence="1 2">
    <name type="scientific">Pseudanabaena frigida</name>
    <dbReference type="NCBI Taxonomy" id="945775"/>
    <lineage>
        <taxon>Bacteria</taxon>
        <taxon>Bacillati</taxon>
        <taxon>Cyanobacteriota</taxon>
        <taxon>Cyanophyceae</taxon>
        <taxon>Pseudanabaenales</taxon>
        <taxon>Pseudanabaenaceae</taxon>
        <taxon>Pseudanabaena</taxon>
    </lineage>
</organism>
<dbReference type="InterPro" id="IPR054652">
    <property type="entry name" value="T4P_EbsA-like"/>
</dbReference>
<sequence length="130" mass="14746">MTIELKAAAPQEVSIYMPYYREPNKRQALPYAISLYKQGEITGERHIEGSPAVSFMAVWRVANLPSDLALCRVTFEGDADMSYEMTLENSEFVGYLIEVVSSIRDKGYVDFPQNFYSKLFRLKLASAEGN</sequence>
<protein>
    <submittedName>
        <fullName evidence="1">Uncharacterized protein</fullName>
    </submittedName>
</protein>
<dbReference type="EMBL" id="QBML01000006">
    <property type="protein sequence ID" value="PZO42681.1"/>
    <property type="molecule type" value="Genomic_DNA"/>
</dbReference>
<comment type="caution">
    <text evidence="1">The sequence shown here is derived from an EMBL/GenBank/DDBJ whole genome shotgun (WGS) entry which is preliminary data.</text>
</comment>
<name>A0A2W4Y5I1_9CYAN</name>
<reference evidence="1 2" key="1">
    <citation type="submission" date="2018-04" db="EMBL/GenBank/DDBJ databases">
        <authorList>
            <person name="Go L.Y."/>
            <person name="Mitchell J.A."/>
        </authorList>
    </citation>
    <scope>NUCLEOTIDE SEQUENCE [LARGE SCALE GENOMIC DNA]</scope>
    <source>
        <strain evidence="1">ULC066bin1</strain>
    </source>
</reference>
<dbReference type="Proteomes" id="UP000249467">
    <property type="component" value="Unassembled WGS sequence"/>
</dbReference>